<gene>
    <name evidence="8 13" type="primary">mutS</name>
    <name evidence="13" type="ORF">ACFQI8_16025</name>
</gene>
<dbReference type="NCBIfam" id="NF003810">
    <property type="entry name" value="PRK05399.1"/>
    <property type="match status" value="1"/>
</dbReference>
<dbReference type="Pfam" id="PF01624">
    <property type="entry name" value="MutS_I"/>
    <property type="match status" value="1"/>
</dbReference>
<feature type="compositionally biased region" description="Basic and acidic residues" evidence="11">
    <location>
        <begin position="858"/>
        <end position="867"/>
    </location>
</feature>
<evidence type="ECO:0000256" key="5">
    <source>
        <dbReference type="ARBA" id="ARBA00023125"/>
    </source>
</evidence>
<dbReference type="Gene3D" id="3.40.1170.10">
    <property type="entry name" value="DNA repair protein MutS, domain I"/>
    <property type="match status" value="1"/>
</dbReference>
<dbReference type="Proteomes" id="UP001596460">
    <property type="component" value="Unassembled WGS sequence"/>
</dbReference>
<keyword evidence="4 8" id="KW-0067">ATP-binding</keyword>
<evidence type="ECO:0000313" key="13">
    <source>
        <dbReference type="EMBL" id="MFC7130884.1"/>
    </source>
</evidence>
<dbReference type="Pfam" id="PF05188">
    <property type="entry name" value="MutS_II"/>
    <property type="match status" value="1"/>
</dbReference>
<evidence type="ECO:0000256" key="8">
    <source>
        <dbReference type="HAMAP-Rule" id="MF_00096"/>
    </source>
</evidence>
<dbReference type="InterPro" id="IPR007696">
    <property type="entry name" value="DNA_mismatch_repair_MutS_core"/>
</dbReference>
<evidence type="ECO:0000256" key="11">
    <source>
        <dbReference type="SAM" id="MobiDB-lite"/>
    </source>
</evidence>
<dbReference type="NCBIfam" id="TIGR01070">
    <property type="entry name" value="mutS1"/>
    <property type="match status" value="1"/>
</dbReference>
<dbReference type="Gene3D" id="3.40.50.300">
    <property type="entry name" value="P-loop containing nucleotide triphosphate hydrolases"/>
    <property type="match status" value="1"/>
</dbReference>
<dbReference type="Pfam" id="PF05190">
    <property type="entry name" value="MutS_IV"/>
    <property type="match status" value="1"/>
</dbReference>
<dbReference type="InterPro" id="IPR036187">
    <property type="entry name" value="DNA_mismatch_repair_MutS_sf"/>
</dbReference>
<dbReference type="PIRSF" id="PIRSF037677">
    <property type="entry name" value="DNA_mis_repair_Msh6"/>
    <property type="match status" value="1"/>
</dbReference>
<reference evidence="13 14" key="1">
    <citation type="journal article" date="2019" name="Int. J. Syst. Evol. Microbiol.">
        <title>The Global Catalogue of Microorganisms (GCM) 10K type strain sequencing project: providing services to taxonomists for standard genome sequencing and annotation.</title>
        <authorList>
            <consortium name="The Broad Institute Genomics Platform"/>
            <consortium name="The Broad Institute Genome Sequencing Center for Infectious Disease"/>
            <person name="Wu L."/>
            <person name="Ma J."/>
        </authorList>
    </citation>
    <scope>NUCLEOTIDE SEQUENCE [LARGE SCALE GENOMIC DNA]</scope>
    <source>
        <strain evidence="13 14">DSM 26526</strain>
    </source>
</reference>
<dbReference type="InterPro" id="IPR007861">
    <property type="entry name" value="DNA_mismatch_repair_MutS_clamp"/>
</dbReference>
<dbReference type="Gene3D" id="1.10.1420.10">
    <property type="match status" value="2"/>
</dbReference>
<dbReference type="AlphaFoldDB" id="A0ABD5XJE0"/>
<dbReference type="PANTHER" id="PTHR11361">
    <property type="entry name" value="DNA MISMATCH REPAIR PROTEIN MUTS FAMILY MEMBER"/>
    <property type="match status" value="1"/>
</dbReference>
<comment type="function">
    <text evidence="7 8">This protein is involved in the repair of mismatches in DNA. It is possible that it carries out the mismatch recognition step. This protein has a weak ATPase activity.</text>
</comment>
<dbReference type="SUPFAM" id="SSF55271">
    <property type="entry name" value="DNA repair protein MutS, domain I"/>
    <property type="match status" value="1"/>
</dbReference>
<name>A0ABD5XJE0_9EURY</name>
<dbReference type="SUPFAM" id="SSF53150">
    <property type="entry name" value="DNA repair protein MutS, domain II"/>
    <property type="match status" value="1"/>
</dbReference>
<dbReference type="GO" id="GO:0003684">
    <property type="term" value="F:damaged DNA binding"/>
    <property type="evidence" value="ECO:0007669"/>
    <property type="project" value="UniProtKB-UniRule"/>
</dbReference>
<dbReference type="InterPro" id="IPR007860">
    <property type="entry name" value="DNA_mmatch_repair_MutS_con_dom"/>
</dbReference>
<dbReference type="InterPro" id="IPR036678">
    <property type="entry name" value="MutS_con_dom_sf"/>
</dbReference>
<dbReference type="Gene3D" id="3.30.420.110">
    <property type="entry name" value="MutS, connector domain"/>
    <property type="match status" value="1"/>
</dbReference>
<evidence type="ECO:0000256" key="9">
    <source>
        <dbReference type="NCBIfam" id="TIGR01070"/>
    </source>
</evidence>
<keyword evidence="3 8" id="KW-0227">DNA damage</keyword>
<dbReference type="HAMAP" id="MF_00096">
    <property type="entry name" value="MutS"/>
    <property type="match status" value="1"/>
</dbReference>
<accession>A0ABD5XJE0</accession>
<feature type="domain" description="DNA mismatch repair proteins mutS family" evidence="12">
    <location>
        <begin position="711"/>
        <end position="727"/>
    </location>
</feature>
<evidence type="ECO:0000259" key="12">
    <source>
        <dbReference type="PROSITE" id="PS00486"/>
    </source>
</evidence>
<evidence type="ECO:0000256" key="4">
    <source>
        <dbReference type="ARBA" id="ARBA00022840"/>
    </source>
</evidence>
<proteinExistence type="inferred from homology"/>
<keyword evidence="2 8" id="KW-0547">Nucleotide-binding</keyword>
<evidence type="ECO:0000256" key="3">
    <source>
        <dbReference type="ARBA" id="ARBA00022763"/>
    </source>
</evidence>
<feature type="binding site" evidence="8">
    <location>
        <begin position="637"/>
        <end position="644"/>
    </location>
    <ligand>
        <name>ATP</name>
        <dbReference type="ChEBI" id="CHEBI:30616"/>
    </ligand>
</feature>
<evidence type="ECO:0000313" key="14">
    <source>
        <dbReference type="Proteomes" id="UP001596460"/>
    </source>
</evidence>
<dbReference type="SMART" id="SM00534">
    <property type="entry name" value="MUTSac"/>
    <property type="match status" value="1"/>
</dbReference>
<protein>
    <recommendedName>
        <fullName evidence="8 9">DNA mismatch repair protein MutS</fullName>
    </recommendedName>
</protein>
<dbReference type="PANTHER" id="PTHR11361:SF34">
    <property type="entry name" value="DNA MISMATCH REPAIR PROTEIN MSH1, MITOCHONDRIAL"/>
    <property type="match status" value="1"/>
</dbReference>
<feature type="region of interest" description="Disordered" evidence="11">
    <location>
        <begin position="858"/>
        <end position="877"/>
    </location>
</feature>
<dbReference type="InterPro" id="IPR017261">
    <property type="entry name" value="DNA_mismatch_repair_MutS/MSH"/>
</dbReference>
<evidence type="ECO:0000256" key="7">
    <source>
        <dbReference type="ARBA" id="ARBA00024647"/>
    </source>
</evidence>
<evidence type="ECO:0000256" key="10">
    <source>
        <dbReference type="RuleBase" id="RU003756"/>
    </source>
</evidence>
<dbReference type="SUPFAM" id="SSF48334">
    <property type="entry name" value="DNA repair protein MutS, domain III"/>
    <property type="match status" value="1"/>
</dbReference>
<comment type="caution">
    <text evidence="13">The sequence shown here is derived from an EMBL/GenBank/DDBJ whole genome shotgun (WGS) entry which is preliminary data.</text>
</comment>
<feature type="region of interest" description="Disordered" evidence="11">
    <location>
        <begin position="818"/>
        <end position="845"/>
    </location>
</feature>
<dbReference type="InterPro" id="IPR000432">
    <property type="entry name" value="DNA_mismatch_repair_MutS_C"/>
</dbReference>
<dbReference type="InterPro" id="IPR027417">
    <property type="entry name" value="P-loop_NTPase"/>
</dbReference>
<dbReference type="Pfam" id="PF00488">
    <property type="entry name" value="MutS_V"/>
    <property type="match status" value="1"/>
</dbReference>
<evidence type="ECO:0000256" key="1">
    <source>
        <dbReference type="ARBA" id="ARBA00006271"/>
    </source>
</evidence>
<dbReference type="InterPro" id="IPR016151">
    <property type="entry name" value="DNA_mismatch_repair_MutS_N"/>
</dbReference>
<dbReference type="InterPro" id="IPR045076">
    <property type="entry name" value="MutS"/>
</dbReference>
<dbReference type="GO" id="GO:0006298">
    <property type="term" value="P:mismatch repair"/>
    <property type="evidence" value="ECO:0007669"/>
    <property type="project" value="UniProtKB-UniRule"/>
</dbReference>
<dbReference type="FunFam" id="1.10.1420.10:FF:000001">
    <property type="entry name" value="DNA mismatch repair protein MutS"/>
    <property type="match status" value="1"/>
</dbReference>
<dbReference type="SMART" id="SM00533">
    <property type="entry name" value="MUTSd"/>
    <property type="match status" value="1"/>
</dbReference>
<keyword evidence="6 8" id="KW-0234">DNA repair</keyword>
<keyword evidence="14" id="KW-1185">Reference proteome</keyword>
<sequence length="920" mass="98800">MNADAQREAVYGAPPEMLAVRDDLTPMLSQYADLCEEHDDAVVLFQVGDFYEAFCGAAEAVARTCEVALTQREDSTGTWPMAGIPIDNAAGYLDRLLDAGYRVALAEQVEDAEEASGLVDRAVTQLITPGTVVDEELLDAGRATYLGAVARGGGEGENGSDTQSDSYGLAVVDVSTGECLVTGADRALALEELERLAPAELVVGPDCDLPDLSFDPMETPFEPAAFDADSARETLSAYAPRPDAVVESEAELRAVGAALAYAEYAQGDAKLEYVTRITRFDPREFLQLDATAIRSLELFESRSARAGSTLFSVLDETACALGRRRLEAWLRRPLVDRDEIEARLDAVAALCDDALARTDLREHLSSVYDLERLVARVSRERADARDLRSLKTTLDRVPEVREALAGTDSDLLSDLRDSLDELEDVRDLVGDAVVSDPPQEITEGGVIAEGFDAELDDIRGTAEAGREWVSNLEAREQERTGIDSLEVGYTQVHGYYIEVTNPNLDRVPDDYQRRQTLKNSERFYTPELKEREDEILRASDRADALEYDLFCEVRADVATESARIQAVADALADLDVLRTLADVAMANDYARPEFHAGGETGGIRIDAGRHPVVERAQDEFVPNPAALPRGSVALVTGPNMSGKSTYMRQVALVCVLAQVGGFVPAKSAQLPVLDRVFTRIGASDDIAGGQSTFMREMSELTEILHNATGDSLVLLDEVGRGTSTADGLAIARAATEFLHDEVGATTLFATHYHDLTDAAEDREGVFNLHFTAARRDGEVTFLHSVADGPSSSSYGVEVAQLAGVPASVVERARDLVDDADAGTPNDSDADGVAAATNGEVDETAEDGTLAAYVDGLENGHGESEHQKQGSAATATTATTATAELAPELEAVAEALREADLADTTPLEALNLLSELKGKLE</sequence>
<dbReference type="SUPFAM" id="SSF52540">
    <property type="entry name" value="P-loop containing nucleoside triphosphate hydrolases"/>
    <property type="match status" value="1"/>
</dbReference>
<dbReference type="GO" id="GO:0005524">
    <property type="term" value="F:ATP binding"/>
    <property type="evidence" value="ECO:0007669"/>
    <property type="project" value="UniProtKB-UniRule"/>
</dbReference>
<comment type="similarity">
    <text evidence="1 8 10">Belongs to the DNA mismatch repair MutS family.</text>
</comment>
<dbReference type="InterPro" id="IPR007695">
    <property type="entry name" value="DNA_mismatch_repair_MutS-lik_N"/>
</dbReference>
<dbReference type="PROSITE" id="PS00486">
    <property type="entry name" value="DNA_MISMATCH_REPAIR_2"/>
    <property type="match status" value="1"/>
</dbReference>
<keyword evidence="5 8" id="KW-0238">DNA-binding</keyword>
<evidence type="ECO:0000256" key="6">
    <source>
        <dbReference type="ARBA" id="ARBA00023204"/>
    </source>
</evidence>
<dbReference type="RefSeq" id="WP_390246524.1">
    <property type="nucleotide sequence ID" value="NZ_JBHTAB010000010.1"/>
</dbReference>
<evidence type="ECO:0000256" key="2">
    <source>
        <dbReference type="ARBA" id="ARBA00022741"/>
    </source>
</evidence>
<dbReference type="EMBL" id="JBHTAB010000010">
    <property type="protein sequence ID" value="MFC7130884.1"/>
    <property type="molecule type" value="Genomic_DNA"/>
</dbReference>
<dbReference type="InterPro" id="IPR005748">
    <property type="entry name" value="DNA_mismatch_repair_MutS"/>
</dbReference>
<dbReference type="Pfam" id="PF05192">
    <property type="entry name" value="MutS_III"/>
    <property type="match status" value="1"/>
</dbReference>
<organism evidence="13 14">
    <name type="scientific">Haloferax chudinovii</name>
    <dbReference type="NCBI Taxonomy" id="1109010"/>
    <lineage>
        <taxon>Archaea</taxon>
        <taxon>Methanobacteriati</taxon>
        <taxon>Methanobacteriota</taxon>
        <taxon>Stenosarchaea group</taxon>
        <taxon>Halobacteria</taxon>
        <taxon>Halobacteriales</taxon>
        <taxon>Haloferacaceae</taxon>
        <taxon>Haloferax</taxon>
    </lineage>
</organism>